<evidence type="ECO:0000256" key="1">
    <source>
        <dbReference type="ARBA" id="ARBA00004651"/>
    </source>
</evidence>
<gene>
    <name evidence="9" type="ORF">D7Z94_03555</name>
</gene>
<evidence type="ECO:0000256" key="6">
    <source>
        <dbReference type="SAM" id="Phobius"/>
    </source>
</evidence>
<dbReference type="InterPro" id="IPR050250">
    <property type="entry name" value="Macrolide_Exporter_MacB"/>
</dbReference>
<evidence type="ECO:0000256" key="5">
    <source>
        <dbReference type="ARBA" id="ARBA00023136"/>
    </source>
</evidence>
<feature type="domain" description="MacB-like periplasmic core" evidence="8">
    <location>
        <begin position="21"/>
        <end position="246"/>
    </location>
</feature>
<keyword evidence="4 6" id="KW-1133">Transmembrane helix</keyword>
<feature type="transmembrane region" description="Helical" evidence="6">
    <location>
        <begin position="332"/>
        <end position="359"/>
    </location>
</feature>
<evidence type="ECO:0000259" key="8">
    <source>
        <dbReference type="Pfam" id="PF12704"/>
    </source>
</evidence>
<keyword evidence="3 6" id="KW-0812">Transmembrane</keyword>
<feature type="transmembrane region" description="Helical" evidence="6">
    <location>
        <begin position="686"/>
        <end position="705"/>
    </location>
</feature>
<evidence type="ECO:0000256" key="2">
    <source>
        <dbReference type="ARBA" id="ARBA00022475"/>
    </source>
</evidence>
<feature type="transmembrane region" description="Helical" evidence="6">
    <location>
        <begin position="20"/>
        <end position="42"/>
    </location>
</feature>
<accession>A0A3B0CDI3</accession>
<dbReference type="GO" id="GO:0005886">
    <property type="term" value="C:plasma membrane"/>
    <property type="evidence" value="ECO:0007669"/>
    <property type="project" value="UniProtKB-SubCell"/>
</dbReference>
<feature type="transmembrane region" description="Helical" evidence="6">
    <location>
        <begin position="427"/>
        <end position="446"/>
    </location>
</feature>
<dbReference type="PANTHER" id="PTHR30572:SF18">
    <property type="entry name" value="ABC-TYPE MACROLIDE FAMILY EXPORT SYSTEM PERMEASE COMPONENT 2"/>
    <property type="match status" value="1"/>
</dbReference>
<dbReference type="AlphaFoldDB" id="A0A3B0CDI3"/>
<organism evidence="9 10">
    <name type="scientific">Ulvibacterium marinum</name>
    <dbReference type="NCBI Taxonomy" id="2419782"/>
    <lineage>
        <taxon>Bacteria</taxon>
        <taxon>Pseudomonadati</taxon>
        <taxon>Bacteroidota</taxon>
        <taxon>Flavobacteriia</taxon>
        <taxon>Flavobacteriales</taxon>
        <taxon>Flavobacteriaceae</taxon>
        <taxon>Ulvibacterium</taxon>
    </lineage>
</organism>
<keyword evidence="10" id="KW-1185">Reference proteome</keyword>
<dbReference type="Proteomes" id="UP000276603">
    <property type="component" value="Unassembled WGS sequence"/>
</dbReference>
<feature type="domain" description="ABC3 transporter permease C-terminal" evidence="7">
    <location>
        <begin position="291"/>
        <end position="404"/>
    </location>
</feature>
<evidence type="ECO:0000259" key="7">
    <source>
        <dbReference type="Pfam" id="PF02687"/>
    </source>
</evidence>
<comment type="subcellular location">
    <subcellularLocation>
        <location evidence="1">Cell membrane</location>
        <topology evidence="1">Multi-pass membrane protein</topology>
    </subcellularLocation>
</comment>
<feature type="transmembrane region" description="Helical" evidence="6">
    <location>
        <begin position="735"/>
        <end position="754"/>
    </location>
</feature>
<evidence type="ECO:0000313" key="9">
    <source>
        <dbReference type="EMBL" id="RKN82931.1"/>
    </source>
</evidence>
<evidence type="ECO:0000313" key="10">
    <source>
        <dbReference type="Proteomes" id="UP000276603"/>
    </source>
</evidence>
<dbReference type="Pfam" id="PF12704">
    <property type="entry name" value="MacB_PCD"/>
    <property type="match status" value="2"/>
</dbReference>
<proteinExistence type="predicted"/>
<dbReference type="GO" id="GO:0022857">
    <property type="term" value="F:transmembrane transporter activity"/>
    <property type="evidence" value="ECO:0007669"/>
    <property type="project" value="TreeGrafter"/>
</dbReference>
<dbReference type="RefSeq" id="WP_120710138.1">
    <property type="nucleotide sequence ID" value="NZ_RBCJ01000001.1"/>
</dbReference>
<keyword evidence="5 6" id="KW-0472">Membrane</keyword>
<evidence type="ECO:0000256" key="4">
    <source>
        <dbReference type="ARBA" id="ARBA00022989"/>
    </source>
</evidence>
<dbReference type="InterPro" id="IPR003838">
    <property type="entry name" value="ABC3_permease_C"/>
</dbReference>
<dbReference type="Pfam" id="PF02687">
    <property type="entry name" value="FtsX"/>
    <property type="match status" value="2"/>
</dbReference>
<protein>
    <submittedName>
        <fullName evidence="9">ABC transporter permease</fullName>
    </submittedName>
</protein>
<sequence>MLKHNLKLFFRNIGKHKSTFLINVVGMSTGLVCALFITLWVLDELSVDRFHEKGDRLVQILQNLPTPNGIETDEATQGPLASALLDEFPEVVQSATVLDNSWFEGEKFLLSDGGNRFFKSVNQFAGKDYFNMFTFPLLYGNPSEVLAHTNSVVISEEMAQKLFKTTDAVGKTLEWLHDEYGGSYTVSGVFKKLPKNSSAQFDAVFNMEVFIAQNEDLRDWRDSDAKTYVLLKPNTDLTAFNTKIKNFLKTRNENFPETYLAQRYYERYLHGNYENGVVAGGRIQYVRLFSLIALLILIIACVNFINMATAKASTRIKEIGVKKSVGAKRKSLMLQFVMESIMMVTVAIVIALFVVKLLLPQFNGISGKELTLSFDPNLILGIVFITLITGIAAGAYPALYLSGLSVLNGLKGQLLKSFGGNFARKGLVIFQFVTSVILIVSVVIVYKQMDFIQDKNLGFNRNNVIWFSSGVMGADTGKAEDVKEMGTTDIENFVQLLRNTPGVVNASNFRHTMMADFGTTTGLDWSGKDTEQDALFAQIAGGYDFIETLQMELKEGRTYSKKFKTEKEKIIFNEAAIAQMGMKDPIGKVINLWGEDREVIGVVKDFHIDRLYKKVLPVFMTLSDTGFASNIMVRMEPGTTTATLGRIKKVYQDYFLSEMPFEFNFLDENYQSLYESERRVAALSKYFAGLAILISCLGLFGLAIFTSERRKKEISIRKVLGQSAAQVTVMLSSEFAKLVLISVLIGLPIAYLLAKNWLSGFAYHIPLQLWYFLGAGIAALAIAMLTVGSQAIRAANNNPVDGLRDE</sequence>
<feature type="transmembrane region" description="Helical" evidence="6">
    <location>
        <begin position="769"/>
        <end position="787"/>
    </location>
</feature>
<dbReference type="PANTHER" id="PTHR30572">
    <property type="entry name" value="MEMBRANE COMPONENT OF TRANSPORTER-RELATED"/>
    <property type="match status" value="1"/>
</dbReference>
<dbReference type="EMBL" id="RBCJ01000001">
    <property type="protein sequence ID" value="RKN82931.1"/>
    <property type="molecule type" value="Genomic_DNA"/>
</dbReference>
<comment type="caution">
    <text evidence="9">The sequence shown here is derived from an EMBL/GenBank/DDBJ whole genome shotgun (WGS) entry which is preliminary data.</text>
</comment>
<reference evidence="9 10" key="1">
    <citation type="submission" date="2018-10" db="EMBL/GenBank/DDBJ databases">
        <title>Ulvibacterium marinum gen. nov., sp. nov., a novel marine bacterium of the family Flavobacteriaceae, isolated from a culture of the green alga Ulva prolifera.</title>
        <authorList>
            <person name="Zhang Z."/>
        </authorList>
    </citation>
    <scope>NUCLEOTIDE SEQUENCE [LARGE SCALE GENOMIC DNA]</scope>
    <source>
        <strain evidence="9 10">CCMM003</strain>
    </source>
</reference>
<feature type="transmembrane region" description="Helical" evidence="6">
    <location>
        <begin position="285"/>
        <end position="305"/>
    </location>
</feature>
<feature type="domain" description="MacB-like periplasmic core" evidence="8">
    <location>
        <begin position="433"/>
        <end position="644"/>
    </location>
</feature>
<keyword evidence="2" id="KW-1003">Cell membrane</keyword>
<dbReference type="InterPro" id="IPR025857">
    <property type="entry name" value="MacB_PCD"/>
</dbReference>
<name>A0A3B0CDI3_9FLAO</name>
<feature type="domain" description="ABC3 transporter permease C-terminal" evidence="7">
    <location>
        <begin position="687"/>
        <end position="799"/>
    </location>
</feature>
<feature type="transmembrane region" description="Helical" evidence="6">
    <location>
        <begin position="379"/>
        <end position="407"/>
    </location>
</feature>
<dbReference type="OrthoDB" id="5933722at2"/>
<evidence type="ECO:0000256" key="3">
    <source>
        <dbReference type="ARBA" id="ARBA00022692"/>
    </source>
</evidence>